<evidence type="ECO:0000256" key="4">
    <source>
        <dbReference type="ARBA" id="ARBA00022989"/>
    </source>
</evidence>
<sequence>MKQQQQHSFKTISNFQLMVSNLGRNSKIKNDVEHEKSVGDQRRQFEIRLYNTTHKLLTISQIFLSAPTAVQKPKIRAGLKDKILYSIHLVWSVCIYIGLAACIYDESTSSNADLPTVQKPLYFSEYLVYLVHILEIVCRTYRGREKFWIFFAFIIDFDCGLFDLKSAVSYRSLSCFLRTHLLLIVLHLLSTFIVGFFYSDGIWLSFFRTSIVYLLPNVIIHISLIHYYGLLFVIAERSEKLYALLRQLLADSKQLQLQQSSIFRIRLHLLRSLYAKLEQLTRDVNDAFSYSIVLVYVGSFINISINIFLLYKYFSAWNTAGLAWTGYSAVWTCMHIAKMSLILYYNEDIQNKKTQALHLLSTFRYEDMALEPPVRHFMLQLMSDTRSNVICGMAALNLNFITSILVATSTLFIFLVQYDITFEALAKAQNSGKSTGG</sequence>
<dbReference type="Pfam" id="PF08395">
    <property type="entry name" value="7tm_7"/>
    <property type="match status" value="1"/>
</dbReference>
<evidence type="ECO:0000256" key="7">
    <source>
        <dbReference type="ARBA" id="ARBA00023224"/>
    </source>
</evidence>
<feature type="transmembrane region" description="Helical" evidence="8">
    <location>
        <begin position="323"/>
        <end position="345"/>
    </location>
</feature>
<dbReference type="GO" id="GO:0008049">
    <property type="term" value="P:male courtship behavior"/>
    <property type="evidence" value="ECO:0007669"/>
    <property type="project" value="TreeGrafter"/>
</dbReference>
<dbReference type="GO" id="GO:0030425">
    <property type="term" value="C:dendrite"/>
    <property type="evidence" value="ECO:0007669"/>
    <property type="project" value="TreeGrafter"/>
</dbReference>
<feature type="transmembrane region" description="Helical" evidence="8">
    <location>
        <begin position="287"/>
        <end position="311"/>
    </location>
</feature>
<feature type="transmembrane region" description="Helical" evidence="8">
    <location>
        <begin position="211"/>
        <end position="235"/>
    </location>
</feature>
<evidence type="ECO:0000256" key="2">
    <source>
        <dbReference type="ARBA" id="ARBA00022475"/>
    </source>
</evidence>
<dbReference type="InterPro" id="IPR013604">
    <property type="entry name" value="7TM_chemorcpt"/>
</dbReference>
<dbReference type="GO" id="GO:0007635">
    <property type="term" value="P:chemosensory behavior"/>
    <property type="evidence" value="ECO:0007669"/>
    <property type="project" value="TreeGrafter"/>
</dbReference>
<keyword evidence="3 8" id="KW-0812">Transmembrane</keyword>
<evidence type="ECO:0000256" key="8">
    <source>
        <dbReference type="RuleBase" id="RU363108"/>
    </source>
</evidence>
<keyword evidence="5 8" id="KW-0472">Membrane</keyword>
<evidence type="ECO:0000313" key="10">
    <source>
        <dbReference type="Proteomes" id="UP000095300"/>
    </source>
</evidence>
<dbReference type="EnsemblMetazoa" id="SCAU013287-RA">
    <property type="protein sequence ID" value="SCAU013287-PA"/>
    <property type="gene ID" value="SCAU013287"/>
</dbReference>
<dbReference type="Proteomes" id="UP000095300">
    <property type="component" value="Unassembled WGS sequence"/>
</dbReference>
<dbReference type="PANTHER" id="PTHR21143:SF133">
    <property type="entry name" value="GUSTATORY AND PHEROMONE RECEPTOR 32A-RELATED"/>
    <property type="match status" value="1"/>
</dbReference>
<keyword evidence="2 8" id="KW-1003">Cell membrane</keyword>
<protein>
    <recommendedName>
        <fullName evidence="8">Gustatory receptor</fullName>
    </recommendedName>
</protein>
<evidence type="ECO:0000256" key="5">
    <source>
        <dbReference type="ARBA" id="ARBA00023136"/>
    </source>
</evidence>
<evidence type="ECO:0000256" key="3">
    <source>
        <dbReference type="ARBA" id="ARBA00022692"/>
    </source>
</evidence>
<dbReference type="GO" id="GO:0043025">
    <property type="term" value="C:neuronal cell body"/>
    <property type="evidence" value="ECO:0007669"/>
    <property type="project" value="TreeGrafter"/>
</dbReference>
<name>A0A1I8Q2J0_STOCA</name>
<proteinExistence type="inferred from homology"/>
<keyword evidence="6 8" id="KW-0675">Receptor</keyword>
<dbReference type="GO" id="GO:0030424">
    <property type="term" value="C:axon"/>
    <property type="evidence" value="ECO:0007669"/>
    <property type="project" value="TreeGrafter"/>
</dbReference>
<reference evidence="9" key="1">
    <citation type="submission" date="2020-05" db="UniProtKB">
        <authorList>
            <consortium name="EnsemblMetazoa"/>
        </authorList>
    </citation>
    <scope>IDENTIFICATION</scope>
    <source>
        <strain evidence="9">USDA</strain>
    </source>
</reference>
<accession>A0A1I8Q2J0</accession>
<feature type="transmembrane region" description="Helical" evidence="8">
    <location>
        <begin position="147"/>
        <end position="164"/>
    </location>
</feature>
<evidence type="ECO:0000256" key="1">
    <source>
        <dbReference type="ARBA" id="ARBA00004651"/>
    </source>
</evidence>
<dbReference type="AlphaFoldDB" id="A0A1I8Q2J0"/>
<dbReference type="GO" id="GO:0050909">
    <property type="term" value="P:sensory perception of taste"/>
    <property type="evidence" value="ECO:0007669"/>
    <property type="project" value="InterPro"/>
</dbReference>
<dbReference type="VEuPathDB" id="VectorBase:SCAU013287"/>
<evidence type="ECO:0000256" key="6">
    <source>
        <dbReference type="ARBA" id="ARBA00023170"/>
    </source>
</evidence>
<organism evidence="9 10">
    <name type="scientific">Stomoxys calcitrans</name>
    <name type="common">Stable fly</name>
    <name type="synonym">Conops calcitrans</name>
    <dbReference type="NCBI Taxonomy" id="35570"/>
    <lineage>
        <taxon>Eukaryota</taxon>
        <taxon>Metazoa</taxon>
        <taxon>Ecdysozoa</taxon>
        <taxon>Arthropoda</taxon>
        <taxon>Hexapoda</taxon>
        <taxon>Insecta</taxon>
        <taxon>Pterygota</taxon>
        <taxon>Neoptera</taxon>
        <taxon>Endopterygota</taxon>
        <taxon>Diptera</taxon>
        <taxon>Brachycera</taxon>
        <taxon>Muscomorpha</taxon>
        <taxon>Muscoidea</taxon>
        <taxon>Muscidae</taxon>
        <taxon>Stomoxys</taxon>
    </lineage>
</organism>
<dbReference type="GO" id="GO:0007165">
    <property type="term" value="P:signal transduction"/>
    <property type="evidence" value="ECO:0007669"/>
    <property type="project" value="UniProtKB-KW"/>
</dbReference>
<keyword evidence="10" id="KW-1185">Reference proteome</keyword>
<dbReference type="PANTHER" id="PTHR21143">
    <property type="entry name" value="INVERTEBRATE GUSTATORY RECEPTOR"/>
    <property type="match status" value="1"/>
</dbReference>
<keyword evidence="7 8" id="KW-0807">Transducer</keyword>
<feature type="transmembrane region" description="Helical" evidence="8">
    <location>
        <begin position="83"/>
        <end position="104"/>
    </location>
</feature>
<feature type="transmembrane region" description="Helical" evidence="8">
    <location>
        <begin position="176"/>
        <end position="199"/>
    </location>
</feature>
<comment type="subcellular location">
    <subcellularLocation>
        <location evidence="1 8">Cell membrane</location>
        <topology evidence="1 8">Multi-pass membrane protein</topology>
    </subcellularLocation>
</comment>
<keyword evidence="4 8" id="KW-1133">Transmembrane helix</keyword>
<dbReference type="GO" id="GO:0005886">
    <property type="term" value="C:plasma membrane"/>
    <property type="evidence" value="ECO:0007669"/>
    <property type="project" value="UniProtKB-SubCell"/>
</dbReference>
<comment type="function">
    <text evidence="8">Gustatory receptor which mediates acceptance or avoidance behavior, depending on its substrates.</text>
</comment>
<comment type="similarity">
    <text evidence="8">Belongs to the insect chemoreceptor superfamily. Gustatory receptor (GR) family.</text>
</comment>
<evidence type="ECO:0000313" key="9">
    <source>
        <dbReference type="EnsemblMetazoa" id="SCAU013287-PA"/>
    </source>
</evidence>
<feature type="transmembrane region" description="Helical" evidence="8">
    <location>
        <begin position="389"/>
        <end position="415"/>
    </location>
</feature>
<dbReference type="STRING" id="35570.A0A1I8Q2J0"/>